<gene>
    <name evidence="1" type="ORF">NDU88_008043</name>
</gene>
<comment type="caution">
    <text evidence="1">The sequence shown here is derived from an EMBL/GenBank/DDBJ whole genome shotgun (WGS) entry which is preliminary data.</text>
</comment>
<sequence length="146" mass="15620">MAGCFCHEAQLFQCLPDRFLNLSGLPGKSQLWIGLAACILCRPAGIIVVYVSAVPPDSMGPFGCCSRGTQPTAVAGHYGANTCWWFTRRAQPFCYNMGRLEASGAITAESRPQSKQLAAMEDRVSGMGHPILRLLGLGTAISLLTD</sequence>
<evidence type="ECO:0000313" key="1">
    <source>
        <dbReference type="EMBL" id="KAJ1119858.1"/>
    </source>
</evidence>
<reference evidence="1" key="1">
    <citation type="journal article" date="2022" name="bioRxiv">
        <title>Sequencing and chromosome-scale assembly of the giantPleurodeles waltlgenome.</title>
        <authorList>
            <person name="Brown T."/>
            <person name="Elewa A."/>
            <person name="Iarovenko S."/>
            <person name="Subramanian E."/>
            <person name="Araus A.J."/>
            <person name="Petzold A."/>
            <person name="Susuki M."/>
            <person name="Suzuki K.-i.T."/>
            <person name="Hayashi T."/>
            <person name="Toyoda A."/>
            <person name="Oliveira C."/>
            <person name="Osipova E."/>
            <person name="Leigh N.D."/>
            <person name="Simon A."/>
            <person name="Yun M.H."/>
        </authorList>
    </citation>
    <scope>NUCLEOTIDE SEQUENCE</scope>
    <source>
        <strain evidence="1">20211129_DDA</strain>
        <tissue evidence="1">Liver</tissue>
    </source>
</reference>
<evidence type="ECO:0000313" key="2">
    <source>
        <dbReference type="Proteomes" id="UP001066276"/>
    </source>
</evidence>
<name>A0AAV7NUT2_PLEWA</name>
<organism evidence="1 2">
    <name type="scientific">Pleurodeles waltl</name>
    <name type="common">Iberian ribbed newt</name>
    <dbReference type="NCBI Taxonomy" id="8319"/>
    <lineage>
        <taxon>Eukaryota</taxon>
        <taxon>Metazoa</taxon>
        <taxon>Chordata</taxon>
        <taxon>Craniata</taxon>
        <taxon>Vertebrata</taxon>
        <taxon>Euteleostomi</taxon>
        <taxon>Amphibia</taxon>
        <taxon>Batrachia</taxon>
        <taxon>Caudata</taxon>
        <taxon>Salamandroidea</taxon>
        <taxon>Salamandridae</taxon>
        <taxon>Pleurodelinae</taxon>
        <taxon>Pleurodeles</taxon>
    </lineage>
</organism>
<protein>
    <submittedName>
        <fullName evidence="1">Uncharacterized protein</fullName>
    </submittedName>
</protein>
<proteinExistence type="predicted"/>
<keyword evidence="2" id="KW-1185">Reference proteome</keyword>
<dbReference type="EMBL" id="JANPWB010000012">
    <property type="protein sequence ID" value="KAJ1119858.1"/>
    <property type="molecule type" value="Genomic_DNA"/>
</dbReference>
<dbReference type="Proteomes" id="UP001066276">
    <property type="component" value="Chromosome 8"/>
</dbReference>
<dbReference type="AlphaFoldDB" id="A0AAV7NUT2"/>
<accession>A0AAV7NUT2</accession>